<dbReference type="Proteomes" id="UP000677234">
    <property type="component" value="Plasmid unnamed1"/>
</dbReference>
<organism evidence="3 5">
    <name type="scientific">Brevibacillus composti</name>
    <dbReference type="NCBI Taxonomy" id="2796470"/>
    <lineage>
        <taxon>Bacteria</taxon>
        <taxon>Bacillati</taxon>
        <taxon>Bacillota</taxon>
        <taxon>Bacilli</taxon>
        <taxon>Bacillales</taxon>
        <taxon>Paenibacillaceae</taxon>
        <taxon>Brevibacillus</taxon>
    </lineage>
</organism>
<name>A0A7T5EQ72_9BACL</name>
<dbReference type="InterPro" id="IPR000551">
    <property type="entry name" value="MerR-type_HTH_dom"/>
</dbReference>
<dbReference type="EMBL" id="CP073709">
    <property type="protein sequence ID" value="QUO43822.1"/>
    <property type="molecule type" value="Genomic_DNA"/>
</dbReference>
<accession>A0A7T5EQ72</accession>
<dbReference type="Gene3D" id="1.10.1660.10">
    <property type="match status" value="1"/>
</dbReference>
<dbReference type="GO" id="GO:0006355">
    <property type="term" value="P:regulation of DNA-templated transcription"/>
    <property type="evidence" value="ECO:0007669"/>
    <property type="project" value="InterPro"/>
</dbReference>
<dbReference type="AlphaFoldDB" id="A0A7T5EQ72"/>
<dbReference type="KEGG" id="bcop:JD108_22175"/>
<gene>
    <name evidence="3" type="ORF">JD108_22175</name>
    <name evidence="4" type="ORF">KDJ56_22105</name>
</gene>
<reference evidence="3 5" key="1">
    <citation type="submission" date="2020-12" db="EMBL/GenBank/DDBJ databases">
        <title>strain FJAT-54423T represents a novel species of the genus Brevibacillus.</title>
        <authorList>
            <person name="Tang R."/>
        </authorList>
    </citation>
    <scope>NUCLEOTIDE SEQUENCE [LARGE SCALE GENOMIC DNA]</scope>
    <source>
        <strain evidence="3 5">FJAT-54423</strain>
        <plasmid evidence="3 5">unnamed1</plasmid>
    </source>
</reference>
<proteinExistence type="predicted"/>
<keyword evidence="1" id="KW-0175">Coiled coil</keyword>
<dbReference type="InterPro" id="IPR009061">
    <property type="entry name" value="DNA-bd_dom_put_sf"/>
</dbReference>
<protein>
    <submittedName>
        <fullName evidence="3">MerR family transcriptional regulator</fullName>
    </submittedName>
</protein>
<dbReference type="Pfam" id="PF13411">
    <property type="entry name" value="MerR_1"/>
    <property type="match status" value="1"/>
</dbReference>
<geneLocation type="plasmid" evidence="5 6">
    <name>unnamed1</name>
</geneLocation>
<evidence type="ECO:0000313" key="6">
    <source>
        <dbReference type="Proteomes" id="UP000677234"/>
    </source>
</evidence>
<evidence type="ECO:0000259" key="2">
    <source>
        <dbReference type="Pfam" id="PF13411"/>
    </source>
</evidence>
<dbReference type="Proteomes" id="UP000595847">
    <property type="component" value="Plasmid unnamed1"/>
</dbReference>
<evidence type="ECO:0000313" key="3">
    <source>
        <dbReference type="EMBL" id="QQE76759.1"/>
    </source>
</evidence>
<reference evidence="4 6" key="2">
    <citation type="submission" date="2021-04" db="EMBL/GenBank/DDBJ databases">
        <title>Brevibacillus composti FJAT-54423, complete genome.</title>
        <authorList>
            <person name="Tang R."/>
        </authorList>
    </citation>
    <scope>NUCLEOTIDE SEQUENCE [LARGE SCALE GENOMIC DNA]</scope>
    <source>
        <strain evidence="4 6">FJAT-54424</strain>
        <plasmid evidence="4 6">unnamed1</plasmid>
    </source>
</reference>
<sequence length="181" mass="21134">MDGKLLTIAEIAKQLGIPESTVRFYRDRFEPFIPFVGEGRKKRYLPEAAEVLRFIAEAFKRNETATDIEEALSRVFSRTVEFHDETAMTTAAAQQQQLFVPSEQLHMLFTQFSAAMQTMADQKQEIGELRKQIADLRNEQAHQLERSKRLDEAMSSILEVRKEIAAIREQENRPWWKKIFK</sequence>
<feature type="domain" description="HTH merR-type" evidence="2">
    <location>
        <begin position="7"/>
        <end position="73"/>
    </location>
</feature>
<keyword evidence="6" id="KW-1185">Reference proteome</keyword>
<dbReference type="RefSeq" id="WP_198830250.1">
    <property type="nucleotide sequence ID" value="NZ_CP066309.1"/>
</dbReference>
<evidence type="ECO:0000313" key="5">
    <source>
        <dbReference type="Proteomes" id="UP000595847"/>
    </source>
</evidence>
<dbReference type="SUPFAM" id="SSF46955">
    <property type="entry name" value="Putative DNA-binding domain"/>
    <property type="match status" value="1"/>
</dbReference>
<feature type="coiled-coil region" evidence="1">
    <location>
        <begin position="119"/>
        <end position="170"/>
    </location>
</feature>
<evidence type="ECO:0000256" key="1">
    <source>
        <dbReference type="SAM" id="Coils"/>
    </source>
</evidence>
<dbReference type="EMBL" id="CP066309">
    <property type="protein sequence ID" value="QQE76759.1"/>
    <property type="molecule type" value="Genomic_DNA"/>
</dbReference>
<dbReference type="GO" id="GO:0003677">
    <property type="term" value="F:DNA binding"/>
    <property type="evidence" value="ECO:0007669"/>
    <property type="project" value="InterPro"/>
</dbReference>
<evidence type="ECO:0000313" key="4">
    <source>
        <dbReference type="EMBL" id="QUO43822.1"/>
    </source>
</evidence>
<keyword evidence="3" id="KW-0614">Plasmid</keyword>